<proteinExistence type="predicted"/>
<dbReference type="Proteomes" id="UP000218263">
    <property type="component" value="Chromosome"/>
</dbReference>
<keyword evidence="2" id="KW-1185">Reference proteome</keyword>
<dbReference type="EMBL" id="AP017313">
    <property type="protein sequence ID" value="BAU55946.1"/>
    <property type="molecule type" value="Genomic_DNA"/>
</dbReference>
<evidence type="ECO:0000313" key="1">
    <source>
        <dbReference type="EMBL" id="BAU55946.1"/>
    </source>
</evidence>
<protein>
    <submittedName>
        <fullName evidence="1">Uncharacterized protein</fullName>
    </submittedName>
</protein>
<dbReference type="KEGG" id="mgot:MgSA37_04138"/>
<sequence>MPEKFKYIILLLMCISGQIVFAQSPTNPNNPTYPGQQRKPNFNDTTTSKPETADQQLDSLRKKMDRRKDSVVFNSKFIRVTTEKLLRDSTQLFRLDTSVVNFENYSPLLQPRDPRISLGYTGEPQRSLLFSPSKTIGFDVGQHELDPYLLNPEDINYYRARVPLTILDFVTGGHKEQILKVTHTQNVNPQLNVGFNLNFTGSQGYYGSALLGQNVSNVNAAFFSWYESKNKRYNLLTNLIYNNLKSPITGSILSNDTIFVEKNPLAATDEISRLPNTYEQWTGTSFYLKQFYYIGRIDSLKKKGANSSILPTQRVAYTFFVESKKYNFRQNDADTYNVFPDYYFDSNYARDSTTVHHLQNSFSYSFYLRSRGDKPVKNEAKLDLGLTQDIYSYNQYVRDTTLNQYGSKVNLPVKQQSNSFQDITLNGKISYRFSDRLLLEGNVQQIAAGRDFGNFLYDAKLTLAGGGKVGKIVFEGYTQSSAPPLVYTDWVSDHFIFHNKFNNQKTNSISFNYINDALRFDLKAEYFLIGDYLYFAAQTNGIDAHPVQLGSDINLLKVSVGKSLSYRHWHFDTYAVYQKTDYQATLRTPEFYNYSSLYYKGMYFDVLNTSIGIDVRYNTQYVAPSYAPGLGQFYNGPNVTFSSFPVATLFLKATLQHTNFFIMYDYANQGLLSKGYYTVYKYPQQDHLLKFGVSWAFYN</sequence>
<organism evidence="1 2">
    <name type="scientific">Mucilaginibacter gotjawali</name>
    <dbReference type="NCBI Taxonomy" id="1550579"/>
    <lineage>
        <taxon>Bacteria</taxon>
        <taxon>Pseudomonadati</taxon>
        <taxon>Bacteroidota</taxon>
        <taxon>Sphingobacteriia</taxon>
        <taxon>Sphingobacteriales</taxon>
        <taxon>Sphingobacteriaceae</taxon>
        <taxon>Mucilaginibacter</taxon>
    </lineage>
</organism>
<evidence type="ECO:0000313" key="2">
    <source>
        <dbReference type="Proteomes" id="UP000218263"/>
    </source>
</evidence>
<name>A0A120MZE5_9SPHI</name>
<dbReference type="AlphaFoldDB" id="A0A120MZE5"/>
<dbReference type="RefSeq" id="WP_232010695.1">
    <property type="nucleotide sequence ID" value="NZ_AP017313.1"/>
</dbReference>
<dbReference type="InterPro" id="IPR025631">
    <property type="entry name" value="Porin_10"/>
</dbReference>
<gene>
    <name evidence="1" type="ORF">MgSA37_04138</name>
</gene>
<accession>A0A120MZE5</accession>
<dbReference type="Pfam" id="PF14121">
    <property type="entry name" value="Porin_10"/>
    <property type="match status" value="1"/>
</dbReference>
<reference evidence="1 2" key="1">
    <citation type="submission" date="2015-12" db="EMBL/GenBank/DDBJ databases">
        <title>Genome sequence of Mucilaginibacter gotjawali.</title>
        <authorList>
            <person name="Lee J.S."/>
            <person name="Lee K.C."/>
            <person name="Kim K.K."/>
            <person name="Lee B.W."/>
        </authorList>
    </citation>
    <scope>NUCLEOTIDE SEQUENCE [LARGE SCALE GENOMIC DNA]</scope>
    <source>
        <strain evidence="1 2">SA3-7</strain>
    </source>
</reference>